<dbReference type="GO" id="GO:0008654">
    <property type="term" value="P:phospholipid biosynthetic process"/>
    <property type="evidence" value="ECO:0007669"/>
    <property type="project" value="UniProtKB-KW"/>
</dbReference>
<protein>
    <recommendedName>
        <fullName evidence="6">CDP-diacylglycerol diphosphatase</fullName>
        <ecNumber evidence="6">3.6.1.26</ecNumber>
    </recommendedName>
    <alternativeName>
        <fullName evidence="16">CDP-diacylglycerol phosphatidylhydrolase</fullName>
    </alternativeName>
    <alternativeName>
        <fullName evidence="17">CDP-diglyceride hydrolase</fullName>
    </alternativeName>
</protein>
<comment type="pathway">
    <text evidence="4">Lipid metabolism.</text>
</comment>
<dbReference type="InterPro" id="IPR003763">
    <property type="entry name" value="CDP-diacylglyc_Pase"/>
</dbReference>
<dbReference type="GO" id="GO:0008715">
    <property type="term" value="F:CDP-diacylglycerol diphosphatase activity"/>
    <property type="evidence" value="ECO:0007669"/>
    <property type="project" value="UniProtKB-EC"/>
</dbReference>
<comment type="pathway">
    <text evidence="3">Phospholipid metabolism; CDP-diacylglycerol degradation; phosphatidate from CDP-diacylglycerol: step 1/1.</text>
</comment>
<evidence type="ECO:0000313" key="19">
    <source>
        <dbReference type="Proteomes" id="UP000510682"/>
    </source>
</evidence>
<evidence type="ECO:0000256" key="8">
    <source>
        <dbReference type="ARBA" id="ARBA00022516"/>
    </source>
</evidence>
<evidence type="ECO:0000256" key="2">
    <source>
        <dbReference type="ARBA" id="ARBA00004162"/>
    </source>
</evidence>
<dbReference type="AlphaFoldDB" id="A0A7D6HR43"/>
<evidence type="ECO:0000256" key="17">
    <source>
        <dbReference type="ARBA" id="ARBA00032892"/>
    </source>
</evidence>
<keyword evidence="13" id="KW-0472">Membrane</keyword>
<evidence type="ECO:0000256" key="10">
    <source>
        <dbReference type="ARBA" id="ARBA00022801"/>
    </source>
</evidence>
<keyword evidence="19" id="KW-1185">Reference proteome</keyword>
<reference evidence="19" key="1">
    <citation type="submission" date="2020-07" db="EMBL/GenBank/DDBJ databases">
        <title>Description of Mycobacterium gordonae subsp. intergordonae subsp.nov. and Mycobacterium gordonae subsp. gordonae subsp. nov.</title>
        <authorList>
            <person name="Yu X."/>
        </authorList>
    </citation>
    <scope>NUCLEOTIDE SEQUENCE [LARGE SCALE GENOMIC DNA]</scope>
    <source>
        <strain evidence="19">24</strain>
    </source>
</reference>
<dbReference type="UniPathway" id="UPA00609">
    <property type="reaction ID" value="UER00664"/>
</dbReference>
<evidence type="ECO:0000256" key="6">
    <source>
        <dbReference type="ARBA" id="ARBA00012375"/>
    </source>
</evidence>
<evidence type="ECO:0000256" key="7">
    <source>
        <dbReference type="ARBA" id="ARBA00022475"/>
    </source>
</evidence>
<keyword evidence="7" id="KW-1003">Cell membrane</keyword>
<keyword evidence="9" id="KW-0812">Transmembrane</keyword>
<dbReference type="Pfam" id="PF02611">
    <property type="entry name" value="CDH"/>
    <property type="match status" value="1"/>
</dbReference>
<evidence type="ECO:0000256" key="5">
    <source>
        <dbReference type="ARBA" id="ARBA00006435"/>
    </source>
</evidence>
<accession>A0A7D6HR43</accession>
<keyword evidence="15" id="KW-1208">Phospholipid metabolism</keyword>
<comment type="similarity">
    <text evidence="5">Belongs to the Cdh family.</text>
</comment>
<keyword evidence="12" id="KW-0443">Lipid metabolism</keyword>
<dbReference type="KEGG" id="mgor:H0P51_03205"/>
<dbReference type="PROSITE" id="PS51318">
    <property type="entry name" value="TAT"/>
    <property type="match status" value="1"/>
</dbReference>
<proteinExistence type="inferred from homology"/>
<dbReference type="InterPro" id="IPR006311">
    <property type="entry name" value="TAT_signal"/>
</dbReference>
<dbReference type="EC" id="3.6.1.26" evidence="6"/>
<evidence type="ECO:0000256" key="3">
    <source>
        <dbReference type="ARBA" id="ARBA00004927"/>
    </source>
</evidence>
<comment type="subcellular location">
    <subcellularLocation>
        <location evidence="2">Cell membrane</location>
        <topology evidence="2">Single-pass membrane protein</topology>
    </subcellularLocation>
</comment>
<evidence type="ECO:0000256" key="9">
    <source>
        <dbReference type="ARBA" id="ARBA00022692"/>
    </source>
</evidence>
<keyword evidence="14" id="KW-0594">Phospholipid biosynthesis</keyword>
<evidence type="ECO:0000256" key="15">
    <source>
        <dbReference type="ARBA" id="ARBA00023264"/>
    </source>
</evidence>
<dbReference type="Proteomes" id="UP000510682">
    <property type="component" value="Chromosome"/>
</dbReference>
<reference evidence="18 19" key="2">
    <citation type="submission" date="2020-07" db="EMBL/GenBank/DDBJ databases">
        <authorList>
            <person name="Yu X."/>
        </authorList>
    </citation>
    <scope>NUCLEOTIDE SEQUENCE [LARGE SCALE GENOMIC DNA]</scope>
    <source>
        <strain evidence="19">24</strain>
    </source>
</reference>
<dbReference type="SUPFAM" id="SSF54197">
    <property type="entry name" value="HIT-like"/>
    <property type="match status" value="1"/>
</dbReference>
<evidence type="ECO:0000256" key="11">
    <source>
        <dbReference type="ARBA" id="ARBA00022989"/>
    </source>
</evidence>
<dbReference type="InterPro" id="IPR036265">
    <property type="entry name" value="HIT-like_sf"/>
</dbReference>
<dbReference type="RefSeq" id="WP_180916611.1">
    <property type="nucleotide sequence ID" value="NZ_CP059165.1"/>
</dbReference>
<reference evidence="19" key="3">
    <citation type="submission" date="2023-07" db="EMBL/GenBank/DDBJ databases">
        <title>Description of Mycobacterium gordonae subsp. intergordonae subsp.nov. and Mycobacterium gordonae subsp. gordonae subsp. nov.</title>
        <authorList>
            <person name="Huang H."/>
        </authorList>
    </citation>
    <scope>NUCLEOTIDE SEQUENCE [LARGE SCALE GENOMIC DNA]</scope>
    <source>
        <strain evidence="19">24</strain>
    </source>
</reference>
<comment type="catalytic activity">
    <reaction evidence="1">
        <text>a CDP-1,2-diacyl-sn-glycerol + H2O = a 1,2-diacyl-sn-glycero-3-phosphate + CMP + 2 H(+)</text>
        <dbReference type="Rhea" id="RHEA:15221"/>
        <dbReference type="ChEBI" id="CHEBI:15377"/>
        <dbReference type="ChEBI" id="CHEBI:15378"/>
        <dbReference type="ChEBI" id="CHEBI:58332"/>
        <dbReference type="ChEBI" id="CHEBI:58608"/>
        <dbReference type="ChEBI" id="CHEBI:60377"/>
        <dbReference type="EC" id="3.6.1.26"/>
    </reaction>
</comment>
<dbReference type="Gene3D" id="3.30.428.30">
    <property type="entry name" value="HIT family - CDH-like"/>
    <property type="match status" value="1"/>
</dbReference>
<keyword evidence="8" id="KW-0444">Lipid biosynthesis</keyword>
<gene>
    <name evidence="18" type="ORF">H0P51_03205</name>
</gene>
<evidence type="ECO:0000256" key="4">
    <source>
        <dbReference type="ARBA" id="ARBA00005189"/>
    </source>
</evidence>
<keyword evidence="11" id="KW-1133">Transmembrane helix</keyword>
<organism evidence="18 19">
    <name type="scientific">Mycobacterium vicinigordonae</name>
    <dbReference type="NCBI Taxonomy" id="1719132"/>
    <lineage>
        <taxon>Bacteria</taxon>
        <taxon>Bacillati</taxon>
        <taxon>Actinomycetota</taxon>
        <taxon>Actinomycetes</taxon>
        <taxon>Mycobacteriales</taxon>
        <taxon>Mycobacteriaceae</taxon>
        <taxon>Mycobacterium</taxon>
    </lineage>
</organism>
<evidence type="ECO:0000256" key="13">
    <source>
        <dbReference type="ARBA" id="ARBA00023136"/>
    </source>
</evidence>
<dbReference type="GO" id="GO:0046342">
    <property type="term" value="P:CDP-diacylglycerol catabolic process"/>
    <property type="evidence" value="ECO:0007669"/>
    <property type="project" value="UniProtKB-UniPathway"/>
</dbReference>
<evidence type="ECO:0000256" key="12">
    <source>
        <dbReference type="ARBA" id="ARBA00023098"/>
    </source>
</evidence>
<keyword evidence="10" id="KW-0378">Hydrolase</keyword>
<evidence type="ECO:0000256" key="16">
    <source>
        <dbReference type="ARBA" id="ARBA00032888"/>
    </source>
</evidence>
<evidence type="ECO:0000256" key="14">
    <source>
        <dbReference type="ARBA" id="ARBA00023209"/>
    </source>
</evidence>
<sequence>MDTTGSADRRVTRRQFITTSGALGVGAAFVGSAAWRAVGDPGSTTPDCGGPNDGGELYESVKDAQPGDKHLALVDFPTPNKDRAYGYAIKTGAKGAWDWLCIPLIRVSGIECEKCWKGQMLNLWPYAAAWVNDPQSKLAGTDWALGINSGDPQARTQNQMHIHVTKLQKSVRDQITAAEKNKVPVAESFGDWPKKTIELNGRLFRWVHVKTMDHHIFVEAFNTVAQGKASEMKHQCIAVTSAGSGGFYVINSQAQLDTQGHHPFGIKTIDGLLYRG</sequence>
<evidence type="ECO:0000313" key="18">
    <source>
        <dbReference type="EMBL" id="QLL08011.1"/>
    </source>
</evidence>
<dbReference type="EMBL" id="CP059165">
    <property type="protein sequence ID" value="QLL08011.1"/>
    <property type="molecule type" value="Genomic_DNA"/>
</dbReference>
<evidence type="ECO:0000256" key="1">
    <source>
        <dbReference type="ARBA" id="ARBA00001007"/>
    </source>
</evidence>
<name>A0A7D6HR43_9MYCO</name>
<dbReference type="GO" id="GO:0005886">
    <property type="term" value="C:plasma membrane"/>
    <property type="evidence" value="ECO:0007669"/>
    <property type="project" value="UniProtKB-SubCell"/>
</dbReference>